<proteinExistence type="predicted"/>
<dbReference type="GO" id="GO:0016757">
    <property type="term" value="F:glycosyltransferase activity"/>
    <property type="evidence" value="ECO:0007669"/>
    <property type="project" value="InterPro"/>
</dbReference>
<feature type="transmembrane region" description="Helical" evidence="2">
    <location>
        <begin position="49"/>
        <end position="65"/>
    </location>
</feature>
<dbReference type="RefSeq" id="WP_073146439.1">
    <property type="nucleotide sequence ID" value="NZ_FRAG01000001.1"/>
</dbReference>
<keyword evidence="2" id="KW-0812">Transmembrane</keyword>
<dbReference type="SUPFAM" id="SSF53756">
    <property type="entry name" value="UDP-Glycosyltransferase/glycogen phosphorylase"/>
    <property type="match status" value="1"/>
</dbReference>
<dbReference type="PANTHER" id="PTHR46401:SF2">
    <property type="entry name" value="GLYCOSYLTRANSFERASE WBBK-RELATED"/>
    <property type="match status" value="1"/>
</dbReference>
<keyword evidence="2" id="KW-1133">Transmembrane helix</keyword>
<dbReference type="OrthoDB" id="9797829at2"/>
<accession>A0A1M6JTP2</accession>
<evidence type="ECO:0000256" key="2">
    <source>
        <dbReference type="SAM" id="Phobius"/>
    </source>
</evidence>
<evidence type="ECO:0000313" key="5">
    <source>
        <dbReference type="Proteomes" id="UP000184465"/>
    </source>
</evidence>
<dbReference type="Pfam" id="PF00534">
    <property type="entry name" value="Glycos_transf_1"/>
    <property type="match status" value="1"/>
</dbReference>
<evidence type="ECO:0000259" key="3">
    <source>
        <dbReference type="Pfam" id="PF00534"/>
    </source>
</evidence>
<protein>
    <submittedName>
        <fullName evidence="4">Glycosyltransferase involved in cell wall bisynthesis</fullName>
    </submittedName>
</protein>
<evidence type="ECO:0000313" key="4">
    <source>
        <dbReference type="EMBL" id="SHJ50053.1"/>
    </source>
</evidence>
<dbReference type="STRING" id="1121301.SAMN02745912_00148"/>
<evidence type="ECO:0000256" key="1">
    <source>
        <dbReference type="ARBA" id="ARBA00022679"/>
    </source>
</evidence>
<dbReference type="AlphaFoldDB" id="A0A1M6JTP2"/>
<gene>
    <name evidence="4" type="ORF">SAMN02745912_00148</name>
</gene>
<feature type="domain" description="Glycosyl transferase family 1" evidence="3">
    <location>
        <begin position="244"/>
        <end position="404"/>
    </location>
</feature>
<reference evidence="4 5" key="1">
    <citation type="submission" date="2016-11" db="EMBL/GenBank/DDBJ databases">
        <authorList>
            <person name="Jaros S."/>
            <person name="Januszkiewicz K."/>
            <person name="Wedrychowicz H."/>
        </authorList>
    </citation>
    <scope>NUCLEOTIDE SEQUENCE [LARGE SCALE GENOMIC DNA]</scope>
    <source>
        <strain evidence="4 5">DSM 15212</strain>
    </source>
</reference>
<name>A0A1M6JTP2_PARC5</name>
<dbReference type="Gene3D" id="3.40.50.2000">
    <property type="entry name" value="Glycogen Phosphorylase B"/>
    <property type="match status" value="2"/>
</dbReference>
<organism evidence="4 5">
    <name type="scientific">Paramaledivibacter caminithermalis (strain DSM 15212 / CIP 107654 / DViRD3)</name>
    <name type="common">Clostridium caminithermale</name>
    <dbReference type="NCBI Taxonomy" id="1121301"/>
    <lineage>
        <taxon>Bacteria</taxon>
        <taxon>Bacillati</taxon>
        <taxon>Bacillota</taxon>
        <taxon>Clostridia</taxon>
        <taxon>Peptostreptococcales</taxon>
        <taxon>Caminicellaceae</taxon>
        <taxon>Paramaledivibacter</taxon>
    </lineage>
</organism>
<keyword evidence="2" id="KW-0472">Membrane</keyword>
<dbReference type="EMBL" id="FRAG01000001">
    <property type="protein sequence ID" value="SHJ50053.1"/>
    <property type="molecule type" value="Genomic_DNA"/>
</dbReference>
<sequence>MSIEKSIKIRGSSKQSFNKDIYYSSGIMWEETSNFLNELSRQKWKSKRIIGFFLGYSMYLGIGGFEGEGIGRFVIRLIEGLLDNDKEALIIILTNNQNYHVIEDAFKKCISNFPNRLFIESFKSVDWINKNIPVDIWIVPYIGMELALWLKKPFIVCLHDLVYMHFEEMYKAMPNFYDEFTCIANKVAKKAVKVVFNSNFIRNNEGLKFLKLPKWKTHVIRLAPPKKEYETINLYDEKAFRDKYNLHNKYIVYPSVIRYHKNHDRLIEAFLKFRGTKEGYHSKLSLVLTDNYLNRPKQKEIMTVLNKCKDINLRNSIIFLGRLPSNDVPLLYKYAVGTIIPTLFEGSCPFQILESLTMNTPVAMSNIEVVKEIITDIDNLITFNPYSSEEIQKAIEDLWKADDLKLKEQKKATLDVMTRTWADVAQEYQTLIEEVIE</sequence>
<dbReference type="InterPro" id="IPR001296">
    <property type="entry name" value="Glyco_trans_1"/>
</dbReference>
<dbReference type="Proteomes" id="UP000184465">
    <property type="component" value="Unassembled WGS sequence"/>
</dbReference>
<dbReference type="PANTHER" id="PTHR46401">
    <property type="entry name" value="GLYCOSYLTRANSFERASE WBBK-RELATED"/>
    <property type="match status" value="1"/>
</dbReference>
<keyword evidence="1 4" id="KW-0808">Transferase</keyword>
<keyword evidence="5" id="KW-1185">Reference proteome</keyword>